<comment type="caution">
    <text evidence="13">The sequence shown here is derived from an EMBL/GenBank/DDBJ whole genome shotgun (WGS) entry which is preliminary data.</text>
</comment>
<dbReference type="PANTHER" id="PTHR43016">
    <property type="entry name" value="PRESEQUENCE PROTEASE"/>
    <property type="match status" value="1"/>
</dbReference>
<evidence type="ECO:0000256" key="1">
    <source>
        <dbReference type="ARBA" id="ARBA00001947"/>
    </source>
</evidence>
<keyword evidence="14" id="KW-1185">Reference proteome</keyword>
<evidence type="ECO:0000256" key="5">
    <source>
        <dbReference type="ARBA" id="ARBA00022670"/>
    </source>
</evidence>
<evidence type="ECO:0000256" key="11">
    <source>
        <dbReference type="ARBA" id="ARBA00023128"/>
    </source>
</evidence>
<evidence type="ECO:0000256" key="2">
    <source>
        <dbReference type="ARBA" id="ARBA00004173"/>
    </source>
</evidence>
<keyword evidence="5" id="KW-0645">Protease</keyword>
<evidence type="ECO:0000256" key="3">
    <source>
        <dbReference type="ARBA" id="ARBA00007575"/>
    </source>
</evidence>
<dbReference type="InterPro" id="IPR055130">
    <property type="entry name" value="PreP_C"/>
</dbReference>
<dbReference type="GO" id="GO:0046872">
    <property type="term" value="F:metal ion binding"/>
    <property type="evidence" value="ECO:0007669"/>
    <property type="project" value="UniProtKB-KW"/>
</dbReference>
<feature type="domain" description="Peptidase M16C associated" evidence="12">
    <location>
        <begin position="501"/>
        <end position="749"/>
    </location>
</feature>
<evidence type="ECO:0000256" key="6">
    <source>
        <dbReference type="ARBA" id="ARBA00022723"/>
    </source>
</evidence>
<dbReference type="EMBL" id="CAXIEN010000011">
    <property type="protein sequence ID" value="CAL1264210.1"/>
    <property type="molecule type" value="Genomic_DNA"/>
</dbReference>
<dbReference type="Pfam" id="PF00675">
    <property type="entry name" value="Peptidase_M16"/>
    <property type="match status" value="1"/>
</dbReference>
<keyword evidence="11" id="KW-0496">Mitochondrion</keyword>
<protein>
    <recommendedName>
        <fullName evidence="4">Presequence protease, mitochondrial</fullName>
    </recommendedName>
</protein>
<dbReference type="FunFam" id="3.30.830.10:FF:000011">
    <property type="entry name" value="Presequence protease, mitochondrial"/>
    <property type="match status" value="1"/>
</dbReference>
<dbReference type="Pfam" id="PF05193">
    <property type="entry name" value="Peptidase_M16_C"/>
    <property type="match status" value="1"/>
</dbReference>
<comment type="similarity">
    <text evidence="3">Belongs to the peptidase M16 family. PreP subfamily.</text>
</comment>
<gene>
    <name evidence="13" type="ORF">LARSCL_LOCUS1894</name>
</gene>
<dbReference type="AlphaFoldDB" id="A0AAV1YZ32"/>
<dbReference type="InterPro" id="IPR007863">
    <property type="entry name" value="Peptidase_M16_C"/>
</dbReference>
<evidence type="ECO:0000313" key="14">
    <source>
        <dbReference type="Proteomes" id="UP001497382"/>
    </source>
</evidence>
<name>A0AAV1YZ32_9ARAC</name>
<accession>A0AAV1YZ32</accession>
<dbReference type="SUPFAM" id="SSF63411">
    <property type="entry name" value="LuxS/MPP-like metallohydrolase"/>
    <property type="match status" value="4"/>
</dbReference>
<keyword evidence="9" id="KW-0809">Transit peptide</keyword>
<evidence type="ECO:0000256" key="4">
    <source>
        <dbReference type="ARBA" id="ARBA00020167"/>
    </source>
</evidence>
<comment type="cofactor">
    <cofactor evidence="1">
        <name>Zn(2+)</name>
        <dbReference type="ChEBI" id="CHEBI:29105"/>
    </cofactor>
</comment>
<sequence>MTIGHVLRKNFLSTLRRSKWIKKQCYSSAAVEQKISYKVDNTLLGYSIKEVENISELNLTAILLKHGATGAEHLHLASADTNNLFAVAFRTPPPDSSGVPHILEHLSLCGSQNFPCRDPFFNMLNRSLSTFMNAFTGSDSTVYAFSTQNPKDFQNLLSVYLDATFYPLLLEKDFRQEGWRLEHEDINDKNSPIVLKGVVFNEMKGVFSDPSQYYARHLQNHLFPSNAYSHESGGDPVAIPHLTWQGLKHFHSTLYHPSNSRFITYGNMPLELHLEKIANHVLQNFKKTTIESEIPYVETWTEPKEVVIYNRFDPMAANPEKQIIISDSYVLNRITDTYENFALSILGTLLIDGPNSPFYQKLLQAGIGPDYSPCTGFDSSLKQSIFSVGLREIAEKDVDLVKDLIPSIFKDTINKGFPEKQIQSVLHKIELATKHRTANFGLNCALGVNSMWNHNGHPISAFKVNDHVQWFLNQMKDKPHFLQDKVVQYFQENPHKLTLIMKPDKNFEAQEQAKEKALLDSKISKLSDAERQQIYQQGLELSEHQKHIDASCLPTLQIGDVKKSVEKTALQFISLRNGKVPLQICEQPTNEVTYFRALVDASGLSEEDIMLLPLFTSIVTQMGAGNLSYKELDQEIQLKTGKLDVSLHLSEDPSDPLRFRQALLLSSYCLDKNIESMFSLWKDIITNVHLEDTERLTQLIQLGAAEMAQSITYSGHRYSMRKASSSLSHCAHLKEKTSGLSQITFMKQLAEKQNHEELLRRLKKLADDLFNRTPMRCSLNTTPDFMESAINSLDSFLHQLPVSEASADYKKTAYEAKNQKTHFVLPFSVNYIGQSILTIPYCHPHFASLKVAAKLMSSKFLHSEIREKGGAYGGGAAIGKGGHFMFYSYRDPNVTKTLKSFSSGVEWLLEGSYSDQDITEAKLGVFSEVDAPIPPGSKGAALFLEDISDEMKEQMRNNIFSCTRQDLVNVTQKYLKNSERVGTALIGPENSYTKSEDRSWNIETNEL</sequence>
<dbReference type="InterPro" id="IPR013578">
    <property type="entry name" value="Peptidase_M16C_assoc"/>
</dbReference>
<dbReference type="Proteomes" id="UP001497382">
    <property type="component" value="Unassembled WGS sequence"/>
</dbReference>
<proteinExistence type="inferred from homology"/>
<dbReference type="Gene3D" id="3.30.830.10">
    <property type="entry name" value="Metalloenzyme, LuxS/M16 peptidase-like"/>
    <property type="match status" value="4"/>
</dbReference>
<dbReference type="GO" id="GO:0016485">
    <property type="term" value="P:protein processing"/>
    <property type="evidence" value="ECO:0007669"/>
    <property type="project" value="TreeGrafter"/>
</dbReference>
<dbReference type="PANTHER" id="PTHR43016:SF13">
    <property type="entry name" value="PRESEQUENCE PROTEASE, MITOCHONDRIAL"/>
    <property type="match status" value="1"/>
</dbReference>
<organism evidence="13 14">
    <name type="scientific">Larinioides sclopetarius</name>
    <dbReference type="NCBI Taxonomy" id="280406"/>
    <lineage>
        <taxon>Eukaryota</taxon>
        <taxon>Metazoa</taxon>
        <taxon>Ecdysozoa</taxon>
        <taxon>Arthropoda</taxon>
        <taxon>Chelicerata</taxon>
        <taxon>Arachnida</taxon>
        <taxon>Araneae</taxon>
        <taxon>Araneomorphae</taxon>
        <taxon>Entelegynae</taxon>
        <taxon>Araneoidea</taxon>
        <taxon>Araneidae</taxon>
        <taxon>Larinioides</taxon>
    </lineage>
</organism>
<evidence type="ECO:0000259" key="12">
    <source>
        <dbReference type="SMART" id="SM01264"/>
    </source>
</evidence>
<dbReference type="GO" id="GO:0005759">
    <property type="term" value="C:mitochondrial matrix"/>
    <property type="evidence" value="ECO:0007669"/>
    <property type="project" value="TreeGrafter"/>
</dbReference>
<keyword evidence="7" id="KW-0378">Hydrolase</keyword>
<dbReference type="InterPro" id="IPR011765">
    <property type="entry name" value="Pept_M16_N"/>
</dbReference>
<reference evidence="13 14" key="1">
    <citation type="submission" date="2024-04" db="EMBL/GenBank/DDBJ databases">
        <authorList>
            <person name="Rising A."/>
            <person name="Reimegard J."/>
            <person name="Sonavane S."/>
            <person name="Akerstrom W."/>
            <person name="Nylinder S."/>
            <person name="Hedman E."/>
            <person name="Kallberg Y."/>
        </authorList>
    </citation>
    <scope>NUCLEOTIDE SEQUENCE [LARGE SCALE GENOMIC DNA]</scope>
</reference>
<evidence type="ECO:0000256" key="9">
    <source>
        <dbReference type="ARBA" id="ARBA00022946"/>
    </source>
</evidence>
<keyword evidence="10" id="KW-0482">Metalloprotease</keyword>
<dbReference type="InterPro" id="IPR011249">
    <property type="entry name" value="Metalloenz_LuxS/M16"/>
</dbReference>
<evidence type="ECO:0000313" key="13">
    <source>
        <dbReference type="EMBL" id="CAL1264210.1"/>
    </source>
</evidence>
<dbReference type="Pfam" id="PF22516">
    <property type="entry name" value="PreP_C"/>
    <property type="match status" value="1"/>
</dbReference>
<dbReference type="GO" id="GO:0004222">
    <property type="term" value="F:metalloendopeptidase activity"/>
    <property type="evidence" value="ECO:0007669"/>
    <property type="project" value="TreeGrafter"/>
</dbReference>
<comment type="subcellular location">
    <subcellularLocation>
        <location evidence="2">Mitochondrion</location>
    </subcellularLocation>
</comment>
<dbReference type="FunFam" id="3.30.830.10:FF:000013">
    <property type="entry name" value="Mitochondrial presequence protease"/>
    <property type="match status" value="1"/>
</dbReference>
<dbReference type="SMART" id="SM01264">
    <property type="entry name" value="M16C_associated"/>
    <property type="match status" value="1"/>
</dbReference>
<keyword evidence="8" id="KW-0862">Zinc</keyword>
<dbReference type="Pfam" id="PF08367">
    <property type="entry name" value="M16C_assoc"/>
    <property type="match status" value="1"/>
</dbReference>
<evidence type="ECO:0000256" key="8">
    <source>
        <dbReference type="ARBA" id="ARBA00022833"/>
    </source>
</evidence>
<dbReference type="FunFam" id="3.30.830.10:FF:000009">
    <property type="entry name" value="Presequence protease, mitochondrial"/>
    <property type="match status" value="1"/>
</dbReference>
<evidence type="ECO:0000256" key="10">
    <source>
        <dbReference type="ARBA" id="ARBA00023049"/>
    </source>
</evidence>
<keyword evidence="6" id="KW-0479">Metal-binding</keyword>
<evidence type="ECO:0000256" key="7">
    <source>
        <dbReference type="ARBA" id="ARBA00022801"/>
    </source>
</evidence>